<feature type="transmembrane region" description="Helical" evidence="5">
    <location>
        <begin position="336"/>
        <end position="355"/>
    </location>
</feature>
<keyword evidence="4 5" id="KW-0472">Membrane</keyword>
<dbReference type="Gene3D" id="1.20.1250.20">
    <property type="entry name" value="MFS general substrate transporter like domains"/>
    <property type="match status" value="2"/>
</dbReference>
<feature type="transmembrane region" description="Helical" evidence="5">
    <location>
        <begin position="251"/>
        <end position="269"/>
    </location>
</feature>
<comment type="caution">
    <text evidence="6">The sequence shown here is derived from an EMBL/GenBank/DDBJ whole genome shotgun (WGS) entry which is preliminary data.</text>
</comment>
<feature type="transmembrane region" description="Helical" evidence="5">
    <location>
        <begin position="94"/>
        <end position="114"/>
    </location>
</feature>
<dbReference type="OrthoDB" id="422206at2759"/>
<feature type="transmembrane region" description="Helical" evidence="5">
    <location>
        <begin position="190"/>
        <end position="207"/>
    </location>
</feature>
<feature type="transmembrane region" description="Helical" evidence="5">
    <location>
        <begin position="301"/>
        <end position="321"/>
    </location>
</feature>
<dbReference type="Pfam" id="PF07690">
    <property type="entry name" value="MFS_1"/>
    <property type="match status" value="1"/>
</dbReference>
<comment type="subcellular location">
    <subcellularLocation>
        <location evidence="1">Membrane</location>
        <topology evidence="1">Multi-pass membrane protein</topology>
    </subcellularLocation>
</comment>
<evidence type="ECO:0000256" key="2">
    <source>
        <dbReference type="ARBA" id="ARBA00022692"/>
    </source>
</evidence>
<dbReference type="GO" id="GO:0022857">
    <property type="term" value="F:transmembrane transporter activity"/>
    <property type="evidence" value="ECO:0007669"/>
    <property type="project" value="InterPro"/>
</dbReference>
<keyword evidence="3 5" id="KW-1133">Transmembrane helix</keyword>
<keyword evidence="2 5" id="KW-0812">Transmembrane</keyword>
<evidence type="ECO:0000256" key="3">
    <source>
        <dbReference type="ARBA" id="ARBA00022989"/>
    </source>
</evidence>
<accession>A0A8B6BIV7</accession>
<evidence type="ECO:0000256" key="4">
    <source>
        <dbReference type="ARBA" id="ARBA00023136"/>
    </source>
</evidence>
<dbReference type="PANTHER" id="PTHR10924">
    <property type="entry name" value="MAJOR FACILITATOR SUPERFAMILY PROTEIN-RELATED"/>
    <property type="match status" value="1"/>
</dbReference>
<evidence type="ECO:0000313" key="6">
    <source>
        <dbReference type="EMBL" id="VDH91498.1"/>
    </source>
</evidence>
<name>A0A8B6BIV7_MYTGA</name>
<dbReference type="InterPro" id="IPR049680">
    <property type="entry name" value="FLVCR1-2_SLC49-like"/>
</dbReference>
<dbReference type="InterPro" id="IPR011701">
    <property type="entry name" value="MFS"/>
</dbReference>
<dbReference type="EMBL" id="UYJE01000236">
    <property type="protein sequence ID" value="VDH91498.1"/>
    <property type="molecule type" value="Genomic_DNA"/>
</dbReference>
<protein>
    <submittedName>
        <fullName evidence="6">MFS transporter, FLVCR family, disrupted in renal carcinoma protein 2</fullName>
    </submittedName>
</protein>
<feature type="transmembrane region" description="Helical" evidence="5">
    <location>
        <begin position="460"/>
        <end position="479"/>
    </location>
</feature>
<sequence>MEHESKPLLYDSDSDNTGAIYTETVAVIDDKCYQNVVINTDEALPRTKVYKRRWYVLVVFSVCAMSQGGSWNIYGPISATTEDAFDWKDSDIALLAAWGPISSILSTLPFIWLIEKKGIRVASLLATFLVLLGAVVRCITTDPSYVTWTSNIGQFLNGLGGPIAFGAPPVLSALWFPANERTTATALNSVLSSLGPGLAFILGPYFVPLRDNCHDNKTVHKRSSIFIGSIIHNCTNQTEIKAERKDIHSYMIYYLCFVGAAFVLMLVYYPTKPKLPPTLSASVGRLDFSAGIKVLLSNVKFWLIFVTFGVSQGVFGCWQGVLDVILKPHNISENEAGWLGFYSLIAGCLASLVFAKFSDVFNRHMRLLLLFLYICSSGCFVWFIFLVEGVIHSSTFMLYASIIMGTMFLTSTLPLFFEMACEAAYPVPEGTTNLVMTFGCNVGGVIFLVIQMIPNIGTKWATWCMMGCILSCIPVLAFLKERYNRLEVDEITIDR</sequence>
<dbReference type="Proteomes" id="UP000596742">
    <property type="component" value="Unassembled WGS sequence"/>
</dbReference>
<dbReference type="GO" id="GO:0016020">
    <property type="term" value="C:membrane"/>
    <property type="evidence" value="ECO:0007669"/>
    <property type="project" value="UniProtKB-SubCell"/>
</dbReference>
<keyword evidence="7" id="KW-1185">Reference proteome</keyword>
<feature type="transmembrane region" description="Helical" evidence="5">
    <location>
        <begin position="367"/>
        <end position="385"/>
    </location>
</feature>
<reference evidence="6" key="1">
    <citation type="submission" date="2018-11" db="EMBL/GenBank/DDBJ databases">
        <authorList>
            <person name="Alioto T."/>
            <person name="Alioto T."/>
        </authorList>
    </citation>
    <scope>NUCLEOTIDE SEQUENCE</scope>
</reference>
<proteinExistence type="predicted"/>
<organism evidence="6 7">
    <name type="scientific">Mytilus galloprovincialis</name>
    <name type="common">Mediterranean mussel</name>
    <dbReference type="NCBI Taxonomy" id="29158"/>
    <lineage>
        <taxon>Eukaryota</taxon>
        <taxon>Metazoa</taxon>
        <taxon>Spiralia</taxon>
        <taxon>Lophotrochozoa</taxon>
        <taxon>Mollusca</taxon>
        <taxon>Bivalvia</taxon>
        <taxon>Autobranchia</taxon>
        <taxon>Pteriomorphia</taxon>
        <taxon>Mytilida</taxon>
        <taxon>Mytiloidea</taxon>
        <taxon>Mytilidae</taxon>
        <taxon>Mytilinae</taxon>
        <taxon>Mytilus</taxon>
    </lineage>
</organism>
<feature type="transmembrane region" description="Helical" evidence="5">
    <location>
        <begin position="54"/>
        <end position="74"/>
    </location>
</feature>
<dbReference type="AlphaFoldDB" id="A0A8B6BIV7"/>
<feature type="transmembrane region" description="Helical" evidence="5">
    <location>
        <begin position="433"/>
        <end position="454"/>
    </location>
</feature>
<dbReference type="InterPro" id="IPR036259">
    <property type="entry name" value="MFS_trans_sf"/>
</dbReference>
<evidence type="ECO:0000256" key="5">
    <source>
        <dbReference type="SAM" id="Phobius"/>
    </source>
</evidence>
<dbReference type="PANTHER" id="PTHR10924:SF27">
    <property type="entry name" value="SOLUTE CARRIER FAMILY 49 MEMBER 4"/>
    <property type="match status" value="1"/>
</dbReference>
<feature type="transmembrane region" description="Helical" evidence="5">
    <location>
        <begin position="121"/>
        <end position="139"/>
    </location>
</feature>
<evidence type="ECO:0000256" key="1">
    <source>
        <dbReference type="ARBA" id="ARBA00004141"/>
    </source>
</evidence>
<dbReference type="SUPFAM" id="SSF103473">
    <property type="entry name" value="MFS general substrate transporter"/>
    <property type="match status" value="1"/>
</dbReference>
<feature type="transmembrane region" description="Helical" evidence="5">
    <location>
        <begin position="159"/>
        <end position="178"/>
    </location>
</feature>
<evidence type="ECO:0000313" key="7">
    <source>
        <dbReference type="Proteomes" id="UP000596742"/>
    </source>
</evidence>
<gene>
    <name evidence="6" type="ORF">MGAL_10B059936</name>
</gene>
<feature type="transmembrane region" description="Helical" evidence="5">
    <location>
        <begin position="397"/>
        <end position="421"/>
    </location>
</feature>